<dbReference type="PROSITE" id="PS50893">
    <property type="entry name" value="ABC_TRANSPORTER_2"/>
    <property type="match status" value="2"/>
</dbReference>
<keyword evidence="2" id="KW-0067">ATP-binding</keyword>
<evidence type="ECO:0000256" key="1">
    <source>
        <dbReference type="ARBA" id="ARBA00022741"/>
    </source>
</evidence>
<feature type="domain" description="ABC transporter" evidence="4">
    <location>
        <begin position="348"/>
        <end position="547"/>
    </location>
</feature>
<dbReference type="Pfam" id="PF00005">
    <property type="entry name" value="ABC_tran"/>
    <property type="match status" value="2"/>
</dbReference>
<dbReference type="InterPro" id="IPR051309">
    <property type="entry name" value="ABCF_ATPase"/>
</dbReference>
<evidence type="ECO:0000256" key="2">
    <source>
        <dbReference type="ARBA" id="ARBA00022840"/>
    </source>
</evidence>
<dbReference type="InterPro" id="IPR003593">
    <property type="entry name" value="AAA+_ATPase"/>
</dbReference>
<evidence type="ECO:0000313" key="5">
    <source>
        <dbReference type="EMBL" id="OAH29702.1"/>
    </source>
</evidence>
<evidence type="ECO:0000256" key="3">
    <source>
        <dbReference type="SAM" id="Coils"/>
    </source>
</evidence>
<organism evidence="5 6">
    <name type="scientific">Corynebacterium stationis</name>
    <dbReference type="NCBI Taxonomy" id="1705"/>
    <lineage>
        <taxon>Bacteria</taxon>
        <taxon>Bacillati</taxon>
        <taxon>Actinomycetota</taxon>
        <taxon>Actinomycetes</taxon>
        <taxon>Mycobacteriales</taxon>
        <taxon>Corynebacteriaceae</taxon>
        <taxon>Corynebacterium</taxon>
    </lineage>
</organism>
<sequence length="547" mass="59928">MNTDARRFPARGLPARERAQITAAQVTVIRGTNTILKDVDLVLNAQSRVGIVGENGRGKSTLLHVLAGSLEPDSGTVTCIGTIGVAEQEMESHGERTVGDAVAEAIAEPLAALAAFETASHNLAEGTEAANQAFAEALEWVERVDAWDAERRMHIALESLNAVTDMSVRLAQLSVGQRYRIRLACLLGADDDFLLLDEPTNHLDRSGLEFLTAQISNRAGGVAVVSHDRALLTDFAKTIVDVDPTPDGRVRIYGNGYEGYREGRAGELVRWEQAYEKEQAEHARLEASLESAQSRLVDKWRPGKGTPKHARTTRAGGTVKAFHRRQEELAAHAITVPEPPQEFKFPALKTRKSTKLMAVDDVTVTGRLDTPVSFELAQRGRLVITGPNGAGKSMLLEVISGHLTPNTGHVSVPQGTRVGYLQQESNLPDELRVGEYYLRQVEHLVSTGAIKKSQALRFSELGLLRDAEMDKRIGELSMGQQRRLELALVLARLPHVLILDEPTNHLSIALVDELTQGLEDTDAAVVLSSHDRQLLRDTKQWPRIELS</sequence>
<evidence type="ECO:0000259" key="4">
    <source>
        <dbReference type="PROSITE" id="PS50893"/>
    </source>
</evidence>
<name>A0A177ILJ6_9CORY</name>
<dbReference type="GO" id="GO:0016887">
    <property type="term" value="F:ATP hydrolysis activity"/>
    <property type="evidence" value="ECO:0007669"/>
    <property type="project" value="InterPro"/>
</dbReference>
<accession>A0A177ILJ6</accession>
<keyword evidence="3" id="KW-0175">Coiled coil</keyword>
<dbReference type="InterPro" id="IPR027417">
    <property type="entry name" value="P-loop_NTPase"/>
</dbReference>
<dbReference type="PANTHER" id="PTHR42855:SF1">
    <property type="entry name" value="ABC TRANSPORTER DOMAIN-CONTAINING PROTEIN"/>
    <property type="match status" value="1"/>
</dbReference>
<evidence type="ECO:0000313" key="6">
    <source>
        <dbReference type="Proteomes" id="UP000076947"/>
    </source>
</evidence>
<dbReference type="InterPro" id="IPR003439">
    <property type="entry name" value="ABC_transporter-like_ATP-bd"/>
</dbReference>
<dbReference type="EMBL" id="LSTQ01000012">
    <property type="protein sequence ID" value="OAH29702.1"/>
    <property type="molecule type" value="Genomic_DNA"/>
</dbReference>
<reference evidence="6" key="1">
    <citation type="submission" date="2016-02" db="EMBL/GenBank/DDBJ databases">
        <authorList>
            <person name="Kaur G."/>
            <person name="Nair G.R."/>
            <person name="Mayilraj S."/>
        </authorList>
    </citation>
    <scope>NUCLEOTIDE SEQUENCE [LARGE SCALE GENOMIC DNA]</scope>
    <source>
        <strain evidence="6">GA-15</strain>
    </source>
</reference>
<keyword evidence="1" id="KW-0547">Nucleotide-binding</keyword>
<dbReference type="Proteomes" id="UP000076947">
    <property type="component" value="Unassembled WGS sequence"/>
</dbReference>
<keyword evidence="6" id="KW-1185">Reference proteome</keyword>
<dbReference type="SUPFAM" id="SSF52540">
    <property type="entry name" value="P-loop containing nucleoside triphosphate hydrolases"/>
    <property type="match status" value="2"/>
</dbReference>
<dbReference type="GO" id="GO:0005524">
    <property type="term" value="F:ATP binding"/>
    <property type="evidence" value="ECO:0007669"/>
    <property type="project" value="UniProtKB-KW"/>
</dbReference>
<comment type="caution">
    <text evidence="5">The sequence shown here is derived from an EMBL/GenBank/DDBJ whole genome shotgun (WGS) entry which is preliminary data.</text>
</comment>
<dbReference type="CDD" id="cd03221">
    <property type="entry name" value="ABCF_EF-3"/>
    <property type="match status" value="1"/>
</dbReference>
<dbReference type="PANTHER" id="PTHR42855">
    <property type="entry name" value="ABC TRANSPORTER ATP-BINDING SUBUNIT"/>
    <property type="match status" value="1"/>
</dbReference>
<dbReference type="OrthoDB" id="3239744at2"/>
<feature type="coiled-coil region" evidence="3">
    <location>
        <begin position="268"/>
        <end position="295"/>
    </location>
</feature>
<dbReference type="SMART" id="SM00382">
    <property type="entry name" value="AAA"/>
    <property type="match status" value="2"/>
</dbReference>
<protein>
    <submittedName>
        <fullName evidence="5">ABC transporter</fullName>
    </submittedName>
</protein>
<feature type="domain" description="ABC transporter" evidence="4">
    <location>
        <begin position="21"/>
        <end position="287"/>
    </location>
</feature>
<dbReference type="RefSeq" id="WP_066839505.1">
    <property type="nucleotide sequence ID" value="NZ_LSTQ01000012.1"/>
</dbReference>
<proteinExistence type="predicted"/>
<dbReference type="FunFam" id="3.40.50.300:FF:000011">
    <property type="entry name" value="Putative ABC transporter ATP-binding component"/>
    <property type="match status" value="1"/>
</dbReference>
<gene>
    <name evidence="5" type="ORF">AYJ05_09950</name>
</gene>
<dbReference type="Gene3D" id="3.40.50.300">
    <property type="entry name" value="P-loop containing nucleotide triphosphate hydrolases"/>
    <property type="match status" value="2"/>
</dbReference>
<dbReference type="AlphaFoldDB" id="A0A177ILJ6"/>